<name>A0A5N5TP12_9CRUS</name>
<comment type="similarity">
    <text evidence="1">Belongs to the protein disulfide isomerase family.</text>
</comment>
<dbReference type="PRINTS" id="PR00421">
    <property type="entry name" value="THIOREDOXIN"/>
</dbReference>
<sequence length="333" mass="37954">MKLLCIFSYLGNKCPSLTVNERCGHCKKLHPTWDQLGSKYNKESGPIRIGKLDCTQYTSVCAEQQVNGYPTLKYRGPRDLASLEKLFSEQLGIEYEEEDVEVPQAVSGLVEFTDTSFQESVVIGKFFHKRLEPTWASLAKSFEHDKSVIIGKLDCTKYKTICTEYEVKGYPTLLWIEDGKKIAKYSGDRSHEDLKRFVVEQLGERRDEDDDNEKERERTAPTVVTLTGENIENAISIGTTFIKYYAPWCGHCKRLAPIFEELGKKFVGFEGVTIAKVDCTQEVNRDLCSNEKINGFPTLILYKDGEKQAEYNGDRSLSDMAEFITSRLTHDEL</sequence>
<proteinExistence type="inferred from homology"/>
<keyword evidence="5" id="KW-1185">Reference proteome</keyword>
<feature type="domain" description="Thioredoxin" evidence="3">
    <location>
        <begin position="209"/>
        <end position="329"/>
    </location>
</feature>
<dbReference type="GO" id="GO:0006457">
    <property type="term" value="P:protein folding"/>
    <property type="evidence" value="ECO:0007669"/>
    <property type="project" value="TreeGrafter"/>
</dbReference>
<protein>
    <submittedName>
        <fullName evidence="4">Thioredoxin domain-containing protein 5</fullName>
    </submittedName>
</protein>
<evidence type="ECO:0000256" key="2">
    <source>
        <dbReference type="ARBA" id="ARBA00022729"/>
    </source>
</evidence>
<dbReference type="SUPFAM" id="SSF52833">
    <property type="entry name" value="Thioredoxin-like"/>
    <property type="match status" value="3"/>
</dbReference>
<organism evidence="4 5">
    <name type="scientific">Armadillidium nasatum</name>
    <dbReference type="NCBI Taxonomy" id="96803"/>
    <lineage>
        <taxon>Eukaryota</taxon>
        <taxon>Metazoa</taxon>
        <taxon>Ecdysozoa</taxon>
        <taxon>Arthropoda</taxon>
        <taxon>Crustacea</taxon>
        <taxon>Multicrustacea</taxon>
        <taxon>Malacostraca</taxon>
        <taxon>Eumalacostraca</taxon>
        <taxon>Peracarida</taxon>
        <taxon>Isopoda</taxon>
        <taxon>Oniscidea</taxon>
        <taxon>Crinocheta</taxon>
        <taxon>Armadillidiidae</taxon>
        <taxon>Armadillidium</taxon>
    </lineage>
</organism>
<reference evidence="4 5" key="1">
    <citation type="journal article" date="2019" name="PLoS Biol.">
        <title>Sex chromosomes control vertical transmission of feminizing Wolbachia symbionts in an isopod.</title>
        <authorList>
            <person name="Becking T."/>
            <person name="Chebbi M.A."/>
            <person name="Giraud I."/>
            <person name="Moumen B."/>
            <person name="Laverre T."/>
            <person name="Caubet Y."/>
            <person name="Peccoud J."/>
            <person name="Gilbert C."/>
            <person name="Cordaux R."/>
        </authorList>
    </citation>
    <scope>NUCLEOTIDE SEQUENCE [LARGE SCALE GENOMIC DNA]</scope>
    <source>
        <strain evidence="4">ANa2</strain>
        <tissue evidence="4">Whole body excluding digestive tract and cuticle</tissue>
    </source>
</reference>
<dbReference type="PANTHER" id="PTHR45672:SF3">
    <property type="entry name" value="THIOREDOXIN DOMAIN-CONTAINING PROTEIN 5"/>
    <property type="match status" value="1"/>
</dbReference>
<dbReference type="PANTHER" id="PTHR45672">
    <property type="entry name" value="PROTEIN DISULFIDE-ISOMERASE C17H9.14C-RELATED"/>
    <property type="match status" value="1"/>
</dbReference>
<evidence type="ECO:0000313" key="5">
    <source>
        <dbReference type="Proteomes" id="UP000326759"/>
    </source>
</evidence>
<keyword evidence="2" id="KW-0732">Signal</keyword>
<dbReference type="GO" id="GO:0005783">
    <property type="term" value="C:endoplasmic reticulum"/>
    <property type="evidence" value="ECO:0007669"/>
    <property type="project" value="TreeGrafter"/>
</dbReference>
<dbReference type="InterPro" id="IPR036249">
    <property type="entry name" value="Thioredoxin-like_sf"/>
</dbReference>
<evidence type="ECO:0000256" key="1">
    <source>
        <dbReference type="ARBA" id="ARBA00006347"/>
    </source>
</evidence>
<dbReference type="GO" id="GO:0003756">
    <property type="term" value="F:protein disulfide isomerase activity"/>
    <property type="evidence" value="ECO:0007669"/>
    <property type="project" value="TreeGrafter"/>
</dbReference>
<dbReference type="PROSITE" id="PS51352">
    <property type="entry name" value="THIOREDOXIN_2"/>
    <property type="match status" value="1"/>
</dbReference>
<dbReference type="Gene3D" id="3.40.30.10">
    <property type="entry name" value="Glutaredoxin"/>
    <property type="match status" value="3"/>
</dbReference>
<dbReference type="InterPro" id="IPR051063">
    <property type="entry name" value="PDI"/>
</dbReference>
<gene>
    <name evidence="4" type="primary">TXNDC5</name>
    <name evidence="4" type="ORF">Anas_08114</name>
</gene>
<dbReference type="Proteomes" id="UP000326759">
    <property type="component" value="Unassembled WGS sequence"/>
</dbReference>
<dbReference type="InterPro" id="IPR013766">
    <property type="entry name" value="Thioredoxin_domain"/>
</dbReference>
<dbReference type="EMBL" id="SEYY01000191">
    <property type="protein sequence ID" value="KAB7507841.1"/>
    <property type="molecule type" value="Genomic_DNA"/>
</dbReference>
<dbReference type="AlphaFoldDB" id="A0A5N5TP12"/>
<dbReference type="Pfam" id="PF00085">
    <property type="entry name" value="Thioredoxin"/>
    <property type="match status" value="3"/>
</dbReference>
<dbReference type="InterPro" id="IPR017937">
    <property type="entry name" value="Thioredoxin_CS"/>
</dbReference>
<accession>A0A5N5TP12</accession>
<evidence type="ECO:0000259" key="3">
    <source>
        <dbReference type="PROSITE" id="PS51352"/>
    </source>
</evidence>
<comment type="caution">
    <text evidence="4">The sequence shown here is derived from an EMBL/GenBank/DDBJ whole genome shotgun (WGS) entry which is preliminary data.</text>
</comment>
<dbReference type="PROSITE" id="PS00194">
    <property type="entry name" value="THIOREDOXIN_1"/>
    <property type="match status" value="1"/>
</dbReference>
<dbReference type="OrthoDB" id="71336at2759"/>
<evidence type="ECO:0000313" key="4">
    <source>
        <dbReference type="EMBL" id="KAB7507841.1"/>
    </source>
</evidence>